<sequence length="154" mass="18004">MQQIYNGLSIGLKFKLRDLVNQLEDTNYALYRHILCNVHISDSEGDEVNTAYKNVIREWWDKDELLETLANLPTDSYGDIDILDYDCVFEVKRIYEGQHDYNPRGGYIQTISIETMMQAMNEELSVFDKNKRPVDISLLPPYEKVVSLFTELIE</sequence>
<name>A0A6C0B5D3_9ZZZZ</name>
<organism evidence="1">
    <name type="scientific">viral metagenome</name>
    <dbReference type="NCBI Taxonomy" id="1070528"/>
    <lineage>
        <taxon>unclassified sequences</taxon>
        <taxon>metagenomes</taxon>
        <taxon>organismal metagenomes</taxon>
    </lineage>
</organism>
<dbReference type="AlphaFoldDB" id="A0A6C0B5D3"/>
<evidence type="ECO:0000313" key="1">
    <source>
        <dbReference type="EMBL" id="QHS87296.1"/>
    </source>
</evidence>
<proteinExistence type="predicted"/>
<dbReference type="EMBL" id="MN739080">
    <property type="protein sequence ID" value="QHS87296.1"/>
    <property type="molecule type" value="Genomic_DNA"/>
</dbReference>
<protein>
    <submittedName>
        <fullName evidence="1">Uncharacterized protein</fullName>
    </submittedName>
</protein>
<accession>A0A6C0B5D3</accession>
<reference evidence="1" key="1">
    <citation type="journal article" date="2020" name="Nature">
        <title>Giant virus diversity and host interactions through global metagenomics.</title>
        <authorList>
            <person name="Schulz F."/>
            <person name="Roux S."/>
            <person name="Paez-Espino D."/>
            <person name="Jungbluth S."/>
            <person name="Walsh D.A."/>
            <person name="Denef V.J."/>
            <person name="McMahon K.D."/>
            <person name="Konstantinidis K.T."/>
            <person name="Eloe-Fadrosh E.A."/>
            <person name="Kyrpides N.C."/>
            <person name="Woyke T."/>
        </authorList>
    </citation>
    <scope>NUCLEOTIDE SEQUENCE</scope>
    <source>
        <strain evidence="1">GVMAG-M-3300010157-4</strain>
    </source>
</reference>